<dbReference type="Pfam" id="PF00075">
    <property type="entry name" value="RNase_H"/>
    <property type="match status" value="1"/>
</dbReference>
<evidence type="ECO:0000256" key="9">
    <source>
        <dbReference type="ARBA" id="ARBA00022801"/>
    </source>
</evidence>
<proteinExistence type="inferred from homology"/>
<comment type="caution">
    <text evidence="12">The sequence shown here is derived from an EMBL/GenBank/DDBJ whole genome shotgun (WGS) entry which is preliminary data.</text>
</comment>
<dbReference type="InterPro" id="IPR022892">
    <property type="entry name" value="RNaseHI"/>
</dbReference>
<reference evidence="12 13" key="1">
    <citation type="submission" date="2019-07" db="EMBL/GenBank/DDBJ databases">
        <title>Helicobacter labacensis sp. nov., Helicobacter mehlei sp. nov. and Helicobacter vulpis sp. nov., isolated from gastric mucosa of red fox (Vulpis vulpis).</title>
        <authorList>
            <person name="Kusar D."/>
            <person name="Gruntar I."/>
            <person name="Pate M."/>
            <person name="Zajc U."/>
            <person name="Ocepek M."/>
        </authorList>
    </citation>
    <scope>NUCLEOTIDE SEQUENCE [LARGE SCALE GENOMIC DNA]</scope>
    <source>
        <strain evidence="12 13">L8b</strain>
    </source>
</reference>
<dbReference type="GO" id="GO:0003676">
    <property type="term" value="F:nucleic acid binding"/>
    <property type="evidence" value="ECO:0007669"/>
    <property type="project" value="InterPro"/>
</dbReference>
<evidence type="ECO:0000256" key="3">
    <source>
        <dbReference type="ARBA" id="ARBA00005300"/>
    </source>
</evidence>
<sequence>MKCIELFCDGSSLGNPGFGGYCAILRYQGVEKIIAGSESYTTNNRMELRAVNEALKVLKEPCQIALYSDSTYVCYGISRWLVAWVLKDFAKVKNADLWREFVSLRAPHEISTHWIRGHSGHAQNEKCDRLAREQALQHKIANKGQ</sequence>
<evidence type="ECO:0000256" key="5">
    <source>
        <dbReference type="ARBA" id="ARBA00012180"/>
    </source>
</evidence>
<evidence type="ECO:0000256" key="8">
    <source>
        <dbReference type="ARBA" id="ARBA00022759"/>
    </source>
</evidence>
<reference evidence="12 13" key="3">
    <citation type="submission" date="2019-07" db="EMBL/GenBank/DDBJ databases">
        <authorList>
            <person name="Papic B."/>
        </authorList>
    </citation>
    <scope>NUCLEOTIDE SEQUENCE [LARGE SCALE GENOMIC DNA]</scope>
    <source>
        <strain evidence="12 13">L8b</strain>
    </source>
</reference>
<comment type="catalytic activity">
    <reaction evidence="1">
        <text>Endonucleolytic cleavage to 5'-phosphomonoester.</text>
        <dbReference type="EC" id="3.1.26.4"/>
    </reaction>
</comment>
<dbReference type="RefSeq" id="WP_120947388.1">
    <property type="nucleotide sequence ID" value="NZ_QXQP01000007.1"/>
</dbReference>
<keyword evidence="6" id="KW-0540">Nuclease</keyword>
<dbReference type="InterPro" id="IPR012337">
    <property type="entry name" value="RNaseH-like_sf"/>
</dbReference>
<dbReference type="EMBL" id="VKGC01000003">
    <property type="protein sequence ID" value="TSA86284.1"/>
    <property type="molecule type" value="Genomic_DNA"/>
</dbReference>
<evidence type="ECO:0000259" key="11">
    <source>
        <dbReference type="PROSITE" id="PS50879"/>
    </source>
</evidence>
<dbReference type="InterPro" id="IPR002156">
    <property type="entry name" value="RNaseH_domain"/>
</dbReference>
<reference evidence="13" key="2">
    <citation type="submission" date="2019-07" db="EMBL/GenBank/DDBJ databases">
        <title>Helicobacter labacensis sp. nov., Helicobacter mehlei sp. nov. and Helicobacter vulpis sp. nov., isolated from gastric mucosa of red fox (Vulpis vulpis).</title>
        <authorList>
            <person name="Papic B."/>
        </authorList>
    </citation>
    <scope>NUCLEOTIDE SEQUENCE [LARGE SCALE GENOMIC DNA]</scope>
    <source>
        <strain evidence="13">L8b</strain>
    </source>
</reference>
<dbReference type="Proteomes" id="UP000319322">
    <property type="component" value="Unassembled WGS sequence"/>
</dbReference>
<dbReference type="PANTHER" id="PTHR10642:SF26">
    <property type="entry name" value="RIBONUCLEASE H1"/>
    <property type="match status" value="1"/>
</dbReference>
<keyword evidence="8" id="KW-0255">Endonuclease</keyword>
<keyword evidence="10" id="KW-0460">Magnesium</keyword>
<gene>
    <name evidence="12" type="primary">rnhA</name>
    <name evidence="12" type="ORF">FNE76_02040</name>
</gene>
<evidence type="ECO:0000313" key="12">
    <source>
        <dbReference type="EMBL" id="TSA86284.1"/>
    </source>
</evidence>
<dbReference type="InterPro" id="IPR050092">
    <property type="entry name" value="RNase_H"/>
</dbReference>
<evidence type="ECO:0000256" key="6">
    <source>
        <dbReference type="ARBA" id="ARBA00022722"/>
    </source>
</evidence>
<keyword evidence="9 12" id="KW-0378">Hydrolase</keyword>
<evidence type="ECO:0000256" key="7">
    <source>
        <dbReference type="ARBA" id="ARBA00022723"/>
    </source>
</evidence>
<name>A0A553V1J2_9HELI</name>
<protein>
    <recommendedName>
        <fullName evidence="5">ribonuclease H</fullName>
        <ecNumber evidence="5">3.1.26.4</ecNumber>
    </recommendedName>
</protein>
<dbReference type="AlphaFoldDB" id="A0A553V1J2"/>
<dbReference type="PANTHER" id="PTHR10642">
    <property type="entry name" value="RIBONUCLEASE H1"/>
    <property type="match status" value="1"/>
</dbReference>
<evidence type="ECO:0000256" key="1">
    <source>
        <dbReference type="ARBA" id="ARBA00000077"/>
    </source>
</evidence>
<dbReference type="NCBIfam" id="NF001236">
    <property type="entry name" value="PRK00203.1"/>
    <property type="match status" value="1"/>
</dbReference>
<keyword evidence="7" id="KW-0479">Metal-binding</keyword>
<dbReference type="InterPro" id="IPR036397">
    <property type="entry name" value="RNaseH_sf"/>
</dbReference>
<dbReference type="OrthoDB" id="7845843at2"/>
<evidence type="ECO:0000313" key="13">
    <source>
        <dbReference type="Proteomes" id="UP000319322"/>
    </source>
</evidence>
<keyword evidence="13" id="KW-1185">Reference proteome</keyword>
<comment type="subunit">
    <text evidence="4">Monomer.</text>
</comment>
<dbReference type="EC" id="3.1.26.4" evidence="5"/>
<dbReference type="PROSITE" id="PS50879">
    <property type="entry name" value="RNASE_H_1"/>
    <property type="match status" value="1"/>
</dbReference>
<dbReference type="GO" id="GO:0046872">
    <property type="term" value="F:metal ion binding"/>
    <property type="evidence" value="ECO:0007669"/>
    <property type="project" value="UniProtKB-KW"/>
</dbReference>
<evidence type="ECO:0000256" key="10">
    <source>
        <dbReference type="ARBA" id="ARBA00022842"/>
    </source>
</evidence>
<dbReference type="GO" id="GO:0004523">
    <property type="term" value="F:RNA-DNA hybrid ribonuclease activity"/>
    <property type="evidence" value="ECO:0007669"/>
    <property type="project" value="UniProtKB-EC"/>
</dbReference>
<comment type="cofactor">
    <cofactor evidence="2">
        <name>Mg(2+)</name>
        <dbReference type="ChEBI" id="CHEBI:18420"/>
    </cofactor>
</comment>
<comment type="similarity">
    <text evidence="3">Belongs to the RNase H family.</text>
</comment>
<evidence type="ECO:0000256" key="4">
    <source>
        <dbReference type="ARBA" id="ARBA00011245"/>
    </source>
</evidence>
<dbReference type="CDD" id="cd09278">
    <property type="entry name" value="RNase_HI_prokaryote_like"/>
    <property type="match status" value="1"/>
</dbReference>
<evidence type="ECO:0000256" key="2">
    <source>
        <dbReference type="ARBA" id="ARBA00001946"/>
    </source>
</evidence>
<dbReference type="Gene3D" id="3.30.420.10">
    <property type="entry name" value="Ribonuclease H-like superfamily/Ribonuclease H"/>
    <property type="match status" value="1"/>
</dbReference>
<organism evidence="12 13">
    <name type="scientific">Helicobacter mehlei</name>
    <dbReference type="NCBI Taxonomy" id="2316080"/>
    <lineage>
        <taxon>Bacteria</taxon>
        <taxon>Pseudomonadati</taxon>
        <taxon>Campylobacterota</taxon>
        <taxon>Epsilonproteobacteria</taxon>
        <taxon>Campylobacterales</taxon>
        <taxon>Helicobacteraceae</taxon>
        <taxon>Helicobacter</taxon>
    </lineage>
</organism>
<dbReference type="SUPFAM" id="SSF53098">
    <property type="entry name" value="Ribonuclease H-like"/>
    <property type="match status" value="1"/>
</dbReference>
<accession>A0A553V1J2</accession>
<dbReference type="GO" id="GO:0043137">
    <property type="term" value="P:DNA replication, removal of RNA primer"/>
    <property type="evidence" value="ECO:0007669"/>
    <property type="project" value="TreeGrafter"/>
</dbReference>
<feature type="domain" description="RNase H type-1" evidence="11">
    <location>
        <begin position="1"/>
        <end position="136"/>
    </location>
</feature>